<protein>
    <submittedName>
        <fullName evidence="1">Uncharacterized protein</fullName>
    </submittedName>
</protein>
<organism evidence="1">
    <name type="scientific">Arion vulgaris</name>
    <dbReference type="NCBI Taxonomy" id="1028688"/>
    <lineage>
        <taxon>Eukaryota</taxon>
        <taxon>Metazoa</taxon>
        <taxon>Spiralia</taxon>
        <taxon>Lophotrochozoa</taxon>
        <taxon>Mollusca</taxon>
        <taxon>Gastropoda</taxon>
        <taxon>Heterobranchia</taxon>
        <taxon>Euthyneura</taxon>
        <taxon>Panpulmonata</taxon>
        <taxon>Eupulmonata</taxon>
        <taxon>Stylommatophora</taxon>
        <taxon>Helicina</taxon>
        <taxon>Arionoidea</taxon>
        <taxon>Arionidae</taxon>
        <taxon>Arion</taxon>
    </lineage>
</organism>
<dbReference type="EMBL" id="HACG01051501">
    <property type="protein sequence ID" value="CEK98372.1"/>
    <property type="molecule type" value="Transcribed_RNA"/>
</dbReference>
<evidence type="ECO:0000313" key="1">
    <source>
        <dbReference type="EMBL" id="CEK98372.1"/>
    </source>
</evidence>
<proteinExistence type="predicted"/>
<name>A0A0B7BZK7_9EUPU</name>
<gene>
    <name evidence="1" type="primary">ORF218539</name>
</gene>
<dbReference type="AlphaFoldDB" id="A0A0B7BZK7"/>
<reference evidence="1" key="1">
    <citation type="submission" date="2014-12" db="EMBL/GenBank/DDBJ databases">
        <title>Insight into the proteome of Arion vulgaris.</title>
        <authorList>
            <person name="Aradska J."/>
            <person name="Bulat T."/>
            <person name="Smidak R."/>
            <person name="Sarate P."/>
            <person name="Gangsoo J."/>
            <person name="Sialana F."/>
            <person name="Bilban M."/>
            <person name="Lubec G."/>
        </authorList>
    </citation>
    <scope>NUCLEOTIDE SEQUENCE</scope>
    <source>
        <tissue evidence="1">Skin</tissue>
    </source>
</reference>
<sequence length="56" mass="6485">MCVCLLFSHNRHLSTLSDKNVHKESIDQSKTVSVSKDVVPERYLKQPYSLTCLSYR</sequence>
<accession>A0A0B7BZK7</accession>